<keyword evidence="1" id="KW-0863">Zinc-finger</keyword>
<evidence type="ECO:0000313" key="4">
    <source>
        <dbReference type="Proteomes" id="UP000001058"/>
    </source>
</evidence>
<evidence type="ECO:0000259" key="2">
    <source>
        <dbReference type="PROSITE" id="PS50157"/>
    </source>
</evidence>
<protein>
    <recommendedName>
        <fullName evidence="2">C2H2-type domain-containing protein</fullName>
    </recommendedName>
</protein>
<keyword evidence="1" id="KW-0479">Metal-binding</keyword>
<dbReference type="KEGG" id="vcn:VOLCADRAFT_104761"/>
<evidence type="ECO:0000256" key="1">
    <source>
        <dbReference type="PROSITE-ProRule" id="PRU00042"/>
    </source>
</evidence>
<dbReference type="Proteomes" id="UP000001058">
    <property type="component" value="Unassembled WGS sequence"/>
</dbReference>
<dbReference type="InParanoid" id="D8TVV9"/>
<dbReference type="EMBL" id="GL378340">
    <property type="protein sequence ID" value="EFJ48263.1"/>
    <property type="molecule type" value="Genomic_DNA"/>
</dbReference>
<name>D8TVV9_VOLCA</name>
<dbReference type="AlphaFoldDB" id="D8TVV9"/>
<dbReference type="RefSeq" id="XP_002950517.1">
    <property type="nucleotide sequence ID" value="XM_002950471.1"/>
</dbReference>
<evidence type="ECO:0000313" key="3">
    <source>
        <dbReference type="EMBL" id="EFJ48263.1"/>
    </source>
</evidence>
<dbReference type="PROSITE" id="PS00028">
    <property type="entry name" value="ZINC_FINGER_C2H2_1"/>
    <property type="match status" value="1"/>
</dbReference>
<dbReference type="InterPro" id="IPR013087">
    <property type="entry name" value="Znf_C2H2_type"/>
</dbReference>
<reference evidence="3 4" key="1">
    <citation type="journal article" date="2010" name="Science">
        <title>Genomic analysis of organismal complexity in the multicellular green alga Volvox carteri.</title>
        <authorList>
            <person name="Prochnik S.E."/>
            <person name="Umen J."/>
            <person name="Nedelcu A.M."/>
            <person name="Hallmann A."/>
            <person name="Miller S.M."/>
            <person name="Nishii I."/>
            <person name="Ferris P."/>
            <person name="Kuo A."/>
            <person name="Mitros T."/>
            <person name="Fritz-Laylin L.K."/>
            <person name="Hellsten U."/>
            <person name="Chapman J."/>
            <person name="Simakov O."/>
            <person name="Rensing S.A."/>
            <person name="Terry A."/>
            <person name="Pangilinan J."/>
            <person name="Kapitonov V."/>
            <person name="Jurka J."/>
            <person name="Salamov A."/>
            <person name="Shapiro H."/>
            <person name="Schmutz J."/>
            <person name="Grimwood J."/>
            <person name="Lindquist E."/>
            <person name="Lucas S."/>
            <person name="Grigoriev I.V."/>
            <person name="Schmitt R."/>
            <person name="Kirk D."/>
            <person name="Rokhsar D.S."/>
        </authorList>
    </citation>
    <scope>NUCLEOTIDE SEQUENCE [LARGE SCALE GENOMIC DNA]</scope>
    <source>
        <strain evidence="4">f. Nagariensis / Eve</strain>
    </source>
</reference>
<dbReference type="GeneID" id="9617820"/>
<keyword evidence="1" id="KW-0862">Zinc</keyword>
<sequence length="138" mass="14280">MAPSVKTYPRYLCRGRLYALSKFEITCVSCGRKYHSTSHAYNHVITHQCVQPHGGNNGTELFGLDAVAPNEMIAGRSDGSPGHIGADGEVEIRIVATEEGTVGDGGAGDGSPGHIGADGEVEIRIVATEEATVGDGGA</sequence>
<accession>D8TVV9</accession>
<dbReference type="PROSITE" id="PS50157">
    <property type="entry name" value="ZINC_FINGER_C2H2_2"/>
    <property type="match status" value="1"/>
</dbReference>
<proteinExistence type="predicted"/>
<organism evidence="4">
    <name type="scientific">Volvox carteri f. nagariensis</name>
    <dbReference type="NCBI Taxonomy" id="3068"/>
    <lineage>
        <taxon>Eukaryota</taxon>
        <taxon>Viridiplantae</taxon>
        <taxon>Chlorophyta</taxon>
        <taxon>core chlorophytes</taxon>
        <taxon>Chlorophyceae</taxon>
        <taxon>CS clade</taxon>
        <taxon>Chlamydomonadales</taxon>
        <taxon>Volvocaceae</taxon>
        <taxon>Volvox</taxon>
    </lineage>
</organism>
<feature type="non-terminal residue" evidence="3">
    <location>
        <position position="138"/>
    </location>
</feature>
<keyword evidence="4" id="KW-1185">Reference proteome</keyword>
<dbReference type="GO" id="GO:0008270">
    <property type="term" value="F:zinc ion binding"/>
    <property type="evidence" value="ECO:0007669"/>
    <property type="project" value="UniProtKB-KW"/>
</dbReference>
<feature type="domain" description="C2H2-type" evidence="2">
    <location>
        <begin position="25"/>
        <end position="52"/>
    </location>
</feature>
<gene>
    <name evidence="3" type="ORF">VOLCADRAFT_104761</name>
</gene>